<dbReference type="GO" id="GO:0016787">
    <property type="term" value="F:hydrolase activity"/>
    <property type="evidence" value="ECO:0007669"/>
    <property type="project" value="UniProtKB-KW"/>
</dbReference>
<reference evidence="3 4" key="1">
    <citation type="journal article" date="2014" name="Int. J. Syst. Evol. Microbiol.">
        <title>Fulvimonas yonginensis sp. nov., isolated from greenhouse soil, and emended description of the genus Fulvimonas.</title>
        <authorList>
            <person name="Ahn J.H."/>
            <person name="Kim S.J."/>
            <person name="Weon H.Y."/>
            <person name="Hong S.B."/>
            <person name="Seok S.J."/>
            <person name="Kwon S.W."/>
        </authorList>
    </citation>
    <scope>NUCLEOTIDE SEQUENCE [LARGE SCALE GENOMIC DNA]</scope>
    <source>
        <strain evidence="3 4">KACC 16952</strain>
    </source>
</reference>
<dbReference type="EMBL" id="JBBBNY010000002">
    <property type="protein sequence ID" value="MEI7035873.1"/>
    <property type="molecule type" value="Genomic_DNA"/>
</dbReference>
<sequence length="166" mass="17828">MQAPLPHRRTGRWRLLPLAGLIAAGSVHAQAARAIDPPQLPPAHGYSHVVIAPPGRLVSIAGQVAMDSQGRVVGAGDFRAQCVQVFENLRTALRSAGLDFRDVVRTDMYVTDLGQLAVLREVRAHYLPADAPATSTLVKVDALVRPELMIEVAVDAVLPDSRTPHP</sequence>
<evidence type="ECO:0000256" key="1">
    <source>
        <dbReference type="ARBA" id="ARBA00010552"/>
    </source>
</evidence>
<feature type="signal peptide" evidence="2">
    <location>
        <begin position="1"/>
        <end position="29"/>
    </location>
</feature>
<dbReference type="CDD" id="cd00448">
    <property type="entry name" value="YjgF_YER057c_UK114_family"/>
    <property type="match status" value="1"/>
</dbReference>
<keyword evidence="4" id="KW-1185">Reference proteome</keyword>
<evidence type="ECO:0000313" key="3">
    <source>
        <dbReference type="EMBL" id="MEI7035873.1"/>
    </source>
</evidence>
<accession>A0ABU8J9B6</accession>
<dbReference type="PANTHER" id="PTHR11803:SF58">
    <property type="entry name" value="PROTEIN HMF1-RELATED"/>
    <property type="match status" value="1"/>
</dbReference>
<evidence type="ECO:0000313" key="4">
    <source>
        <dbReference type="Proteomes" id="UP001381174"/>
    </source>
</evidence>
<comment type="caution">
    <text evidence="3">The sequence shown here is derived from an EMBL/GenBank/DDBJ whole genome shotgun (WGS) entry which is preliminary data.</text>
</comment>
<dbReference type="Gene3D" id="3.30.1330.40">
    <property type="entry name" value="RutC-like"/>
    <property type="match status" value="1"/>
</dbReference>
<gene>
    <name evidence="3" type="ORF">WAT24_03765</name>
</gene>
<name>A0ABU8J9B6_9GAMM</name>
<comment type="similarity">
    <text evidence="1">Belongs to the RutC family.</text>
</comment>
<protein>
    <submittedName>
        <fullName evidence="3">RidA family protein</fullName>
        <ecNumber evidence="3">3.5.-.-</ecNumber>
    </submittedName>
</protein>
<proteinExistence type="inferred from homology"/>
<keyword evidence="2" id="KW-0732">Signal</keyword>
<evidence type="ECO:0000256" key="2">
    <source>
        <dbReference type="SAM" id="SignalP"/>
    </source>
</evidence>
<organism evidence="3 4">
    <name type="scientific">Fulvimonas yonginensis</name>
    <dbReference type="NCBI Taxonomy" id="1495200"/>
    <lineage>
        <taxon>Bacteria</taxon>
        <taxon>Pseudomonadati</taxon>
        <taxon>Pseudomonadota</taxon>
        <taxon>Gammaproteobacteria</taxon>
        <taxon>Lysobacterales</taxon>
        <taxon>Rhodanobacteraceae</taxon>
        <taxon>Fulvimonas</taxon>
    </lineage>
</organism>
<dbReference type="Pfam" id="PF01042">
    <property type="entry name" value="Ribonuc_L-PSP"/>
    <property type="match status" value="1"/>
</dbReference>
<dbReference type="PANTHER" id="PTHR11803">
    <property type="entry name" value="2-IMINOBUTANOATE/2-IMINOPROPANOATE DEAMINASE RIDA"/>
    <property type="match status" value="1"/>
</dbReference>
<dbReference type="InterPro" id="IPR035959">
    <property type="entry name" value="RutC-like_sf"/>
</dbReference>
<dbReference type="EC" id="3.5.-.-" evidence="3"/>
<dbReference type="RefSeq" id="WP_336806497.1">
    <property type="nucleotide sequence ID" value="NZ_JBBBNY010000002.1"/>
</dbReference>
<dbReference type="Proteomes" id="UP001381174">
    <property type="component" value="Unassembled WGS sequence"/>
</dbReference>
<dbReference type="InterPro" id="IPR006175">
    <property type="entry name" value="YjgF/YER057c/UK114"/>
</dbReference>
<feature type="chain" id="PRO_5045884517" evidence="2">
    <location>
        <begin position="30"/>
        <end position="166"/>
    </location>
</feature>
<keyword evidence="3" id="KW-0378">Hydrolase</keyword>
<dbReference type="SUPFAM" id="SSF55298">
    <property type="entry name" value="YjgF-like"/>
    <property type="match status" value="1"/>
</dbReference>